<reference evidence="7 8" key="1">
    <citation type="submission" date="2014-03" db="EMBL/GenBank/DDBJ databases">
        <title>Draft genome of the hookworm Oesophagostomum dentatum.</title>
        <authorList>
            <person name="Mitreva M."/>
        </authorList>
    </citation>
    <scope>NUCLEOTIDE SEQUENCE [LARGE SCALE GENOMIC DNA]</scope>
    <source>
        <strain evidence="7 8">OD-Hann</strain>
    </source>
</reference>
<sequence>MIRSSYAFVNLVKATIGVGVFALPVAFKQAGLWTGLVLMFALGVVNAHSLVKIVRCSQYLSKKIVANICVMGLQLGFCGAFYIFVVDHTKEVFDHIFSTNLSRGMLFFVALPFFLLIGSIRNLVLLSWIGLTGNVLLVTSMTIILVKMILMEHFPFSQLPAFTSIEGATLSAGSIIYAYAAQGVVLPLENKMKKPKEMLGFLGVISTSSTFIVVVYTATGFLGYITYGEELKGSITLNLTNSPIDFAVKIMLLVMTYCGFPIEIYPVVEMFWPFVKQRFEGAGHCKIALVRYALQYAAVLLAFGLAYAIPNFKDIIPFIGITSGMMLALILPPILETVVFIGRWRKGSMVAFLYNLTHNIFYLILGIIFIVVGLYSNYRNLSESSRMD</sequence>
<feature type="transmembrane region" description="Helical" evidence="5">
    <location>
        <begin position="360"/>
        <end position="378"/>
    </location>
</feature>
<feature type="transmembrane region" description="Helical" evidence="5">
    <location>
        <begin position="200"/>
        <end position="226"/>
    </location>
</feature>
<feature type="transmembrane region" description="Helical" evidence="5">
    <location>
        <begin position="246"/>
        <end position="268"/>
    </location>
</feature>
<keyword evidence="8" id="KW-1185">Reference proteome</keyword>
<gene>
    <name evidence="7" type="ORF">OESDEN_08358</name>
</gene>
<dbReference type="InterPro" id="IPR013057">
    <property type="entry name" value="AA_transpt_TM"/>
</dbReference>
<dbReference type="EMBL" id="KN551831">
    <property type="protein sequence ID" value="KHJ91768.1"/>
    <property type="molecule type" value="Genomic_DNA"/>
</dbReference>
<keyword evidence="4 5" id="KW-0472">Membrane</keyword>
<keyword evidence="3 5" id="KW-1133">Transmembrane helix</keyword>
<feature type="transmembrane region" description="Helical" evidence="5">
    <location>
        <begin position="170"/>
        <end position="188"/>
    </location>
</feature>
<organism evidence="7 8">
    <name type="scientific">Oesophagostomum dentatum</name>
    <name type="common">Nodular worm</name>
    <dbReference type="NCBI Taxonomy" id="61180"/>
    <lineage>
        <taxon>Eukaryota</taxon>
        <taxon>Metazoa</taxon>
        <taxon>Ecdysozoa</taxon>
        <taxon>Nematoda</taxon>
        <taxon>Chromadorea</taxon>
        <taxon>Rhabditida</taxon>
        <taxon>Rhabditina</taxon>
        <taxon>Rhabditomorpha</taxon>
        <taxon>Strongyloidea</taxon>
        <taxon>Strongylidae</taxon>
        <taxon>Oesophagostomum</taxon>
    </lineage>
</organism>
<feature type="domain" description="Amino acid transporter transmembrane" evidence="6">
    <location>
        <begin position="6"/>
        <end position="372"/>
    </location>
</feature>
<dbReference type="OrthoDB" id="1684102at2759"/>
<dbReference type="AlphaFoldDB" id="A0A0B1T2J6"/>
<evidence type="ECO:0000256" key="1">
    <source>
        <dbReference type="ARBA" id="ARBA00004141"/>
    </source>
</evidence>
<evidence type="ECO:0000256" key="2">
    <source>
        <dbReference type="ARBA" id="ARBA00022692"/>
    </source>
</evidence>
<feature type="transmembrane region" description="Helical" evidence="5">
    <location>
        <begin position="105"/>
        <end position="124"/>
    </location>
</feature>
<proteinExistence type="predicted"/>
<dbReference type="Pfam" id="PF01490">
    <property type="entry name" value="Aa_trans"/>
    <property type="match status" value="1"/>
</dbReference>
<dbReference type="PANTHER" id="PTHR22950">
    <property type="entry name" value="AMINO ACID TRANSPORTER"/>
    <property type="match status" value="1"/>
</dbReference>
<feature type="transmembrane region" description="Helical" evidence="5">
    <location>
        <begin position="289"/>
        <end position="309"/>
    </location>
</feature>
<evidence type="ECO:0000256" key="5">
    <source>
        <dbReference type="SAM" id="Phobius"/>
    </source>
</evidence>
<evidence type="ECO:0000313" key="8">
    <source>
        <dbReference type="Proteomes" id="UP000053660"/>
    </source>
</evidence>
<dbReference type="PANTHER" id="PTHR22950:SF217">
    <property type="entry name" value="AMINO ACID TRANSPORTER TRANSMEMBRANE DOMAIN-CONTAINING PROTEIN"/>
    <property type="match status" value="1"/>
</dbReference>
<feature type="transmembrane region" description="Helical" evidence="5">
    <location>
        <begin position="65"/>
        <end position="85"/>
    </location>
</feature>
<feature type="transmembrane region" description="Helical" evidence="5">
    <location>
        <begin position="315"/>
        <end position="339"/>
    </location>
</feature>
<comment type="subcellular location">
    <subcellularLocation>
        <location evidence="1">Membrane</location>
        <topology evidence="1">Multi-pass membrane protein</topology>
    </subcellularLocation>
</comment>
<name>A0A0B1T2J6_OESDE</name>
<evidence type="ECO:0000256" key="3">
    <source>
        <dbReference type="ARBA" id="ARBA00022989"/>
    </source>
</evidence>
<evidence type="ECO:0000256" key="4">
    <source>
        <dbReference type="ARBA" id="ARBA00023136"/>
    </source>
</evidence>
<dbReference type="Proteomes" id="UP000053660">
    <property type="component" value="Unassembled WGS sequence"/>
</dbReference>
<protein>
    <submittedName>
        <fullName evidence="7">Transmembrane amino acid transporter protein</fullName>
    </submittedName>
</protein>
<accession>A0A0B1T2J6</accession>
<feature type="transmembrane region" description="Helical" evidence="5">
    <location>
        <begin position="131"/>
        <end position="150"/>
    </location>
</feature>
<evidence type="ECO:0000313" key="7">
    <source>
        <dbReference type="EMBL" id="KHJ91768.1"/>
    </source>
</evidence>
<dbReference type="GO" id="GO:0005774">
    <property type="term" value="C:vacuolar membrane"/>
    <property type="evidence" value="ECO:0007669"/>
    <property type="project" value="TreeGrafter"/>
</dbReference>
<evidence type="ECO:0000259" key="6">
    <source>
        <dbReference type="Pfam" id="PF01490"/>
    </source>
</evidence>
<dbReference type="GO" id="GO:0015179">
    <property type="term" value="F:L-amino acid transmembrane transporter activity"/>
    <property type="evidence" value="ECO:0007669"/>
    <property type="project" value="TreeGrafter"/>
</dbReference>
<feature type="transmembrane region" description="Helical" evidence="5">
    <location>
        <begin position="7"/>
        <end position="27"/>
    </location>
</feature>
<keyword evidence="2 5" id="KW-0812">Transmembrane</keyword>
<feature type="transmembrane region" description="Helical" evidence="5">
    <location>
        <begin position="33"/>
        <end position="53"/>
    </location>
</feature>